<proteinExistence type="predicted"/>
<dbReference type="AlphaFoldDB" id="A0A0A9BXK1"/>
<sequence>MYVRHISKDISDVHMTNIAIKDHPTPFPCNHGCLAWFKTSDPNSNLAT</sequence>
<dbReference type="EMBL" id="GBRH01233908">
    <property type="protein sequence ID" value="JAD63987.1"/>
    <property type="molecule type" value="Transcribed_RNA"/>
</dbReference>
<reference evidence="1" key="2">
    <citation type="journal article" date="2015" name="Data Brief">
        <title>Shoot transcriptome of the giant reed, Arundo donax.</title>
        <authorList>
            <person name="Barrero R.A."/>
            <person name="Guerrero F.D."/>
            <person name="Moolhuijzen P."/>
            <person name="Goolsby J.A."/>
            <person name="Tidwell J."/>
            <person name="Bellgard S.E."/>
            <person name="Bellgard M.I."/>
        </authorList>
    </citation>
    <scope>NUCLEOTIDE SEQUENCE</scope>
    <source>
        <tissue evidence="1">Shoot tissue taken approximately 20 cm above the soil surface</tissue>
    </source>
</reference>
<evidence type="ECO:0000313" key="1">
    <source>
        <dbReference type="EMBL" id="JAD63987.1"/>
    </source>
</evidence>
<reference evidence="1" key="1">
    <citation type="submission" date="2014-09" db="EMBL/GenBank/DDBJ databases">
        <authorList>
            <person name="Magalhaes I.L.F."/>
            <person name="Oliveira U."/>
            <person name="Santos F.R."/>
            <person name="Vidigal T.H.D.A."/>
            <person name="Brescovit A.D."/>
            <person name="Santos A.J."/>
        </authorList>
    </citation>
    <scope>NUCLEOTIDE SEQUENCE</scope>
    <source>
        <tissue evidence="1">Shoot tissue taken approximately 20 cm above the soil surface</tissue>
    </source>
</reference>
<organism evidence="1">
    <name type="scientific">Arundo donax</name>
    <name type="common">Giant reed</name>
    <name type="synonym">Donax arundinaceus</name>
    <dbReference type="NCBI Taxonomy" id="35708"/>
    <lineage>
        <taxon>Eukaryota</taxon>
        <taxon>Viridiplantae</taxon>
        <taxon>Streptophyta</taxon>
        <taxon>Embryophyta</taxon>
        <taxon>Tracheophyta</taxon>
        <taxon>Spermatophyta</taxon>
        <taxon>Magnoliopsida</taxon>
        <taxon>Liliopsida</taxon>
        <taxon>Poales</taxon>
        <taxon>Poaceae</taxon>
        <taxon>PACMAD clade</taxon>
        <taxon>Arundinoideae</taxon>
        <taxon>Arundineae</taxon>
        <taxon>Arundo</taxon>
    </lineage>
</organism>
<name>A0A0A9BXK1_ARUDO</name>
<accession>A0A0A9BXK1</accession>
<protein>
    <submittedName>
        <fullName evidence="1">Uncharacterized protein</fullName>
    </submittedName>
</protein>